<organism evidence="3 4">
    <name type="scientific">Cryphonectria parasitica (strain ATCC 38755 / EP155)</name>
    <dbReference type="NCBI Taxonomy" id="660469"/>
    <lineage>
        <taxon>Eukaryota</taxon>
        <taxon>Fungi</taxon>
        <taxon>Dikarya</taxon>
        <taxon>Ascomycota</taxon>
        <taxon>Pezizomycotina</taxon>
        <taxon>Sordariomycetes</taxon>
        <taxon>Sordariomycetidae</taxon>
        <taxon>Diaporthales</taxon>
        <taxon>Cryphonectriaceae</taxon>
        <taxon>Cryphonectria-Endothia species complex</taxon>
        <taxon>Cryphonectria</taxon>
    </lineage>
</organism>
<keyword evidence="4" id="KW-1185">Reference proteome</keyword>
<protein>
    <submittedName>
        <fullName evidence="3">NAD(P)-binding protein</fullName>
    </submittedName>
</protein>
<dbReference type="PRINTS" id="PR00081">
    <property type="entry name" value="GDHRDH"/>
</dbReference>
<dbReference type="GeneID" id="63838276"/>
<evidence type="ECO:0000313" key="4">
    <source>
        <dbReference type="Proteomes" id="UP000803844"/>
    </source>
</evidence>
<evidence type="ECO:0000313" key="3">
    <source>
        <dbReference type="EMBL" id="KAF3770852.1"/>
    </source>
</evidence>
<dbReference type="InterPro" id="IPR002347">
    <property type="entry name" value="SDR_fam"/>
</dbReference>
<dbReference type="PANTHER" id="PTHR24320:SF148">
    <property type="entry name" value="NAD(P)-BINDING ROSSMANN-FOLD SUPERFAMILY PROTEIN"/>
    <property type="match status" value="1"/>
</dbReference>
<dbReference type="Pfam" id="PF00106">
    <property type="entry name" value="adh_short"/>
    <property type="match status" value="1"/>
</dbReference>
<gene>
    <name evidence="3" type="ORF">M406DRAFT_336424</name>
</gene>
<dbReference type="PANTHER" id="PTHR24320">
    <property type="entry name" value="RETINOL DEHYDROGENASE"/>
    <property type="match status" value="1"/>
</dbReference>
<dbReference type="SUPFAM" id="SSF51735">
    <property type="entry name" value="NAD(P)-binding Rossmann-fold domains"/>
    <property type="match status" value="1"/>
</dbReference>
<sequence length="294" mass="30701">MTTPERLICLVTGANQGIGYEVAKSLATTSRGPNGEAYHVLLGSRDAAKGQKAVESIQAGGGGGGGSSITPLQLDVTDLASIQAAAALVKRDFGRLDVLVNNAGVLCQDEDVVVALRADLEVNVVGAAAVTEAFLPLLLVQRDGDGGAGGTAAADEEERRVVFVSSSMGSFAGAADPGSRYYRAVTGSSPLEYRVSKAALNMLMLEYWKRYGAEERCAVRGDKEEKEKKVVVRVWSADPGVNATNFMGPGRAEMARERGIQGPEDGARVVVGCVVGERDGLEGKVVGRDGVQPF</sequence>
<accession>A0A9P5CUQ9</accession>
<dbReference type="Gene3D" id="3.40.50.720">
    <property type="entry name" value="NAD(P)-binding Rossmann-like Domain"/>
    <property type="match status" value="1"/>
</dbReference>
<evidence type="ECO:0000256" key="1">
    <source>
        <dbReference type="ARBA" id="ARBA00006484"/>
    </source>
</evidence>
<keyword evidence="2" id="KW-0560">Oxidoreductase</keyword>
<dbReference type="OrthoDB" id="1933717at2759"/>
<name>A0A9P5CUQ9_CRYP1</name>
<dbReference type="RefSeq" id="XP_040781813.1">
    <property type="nucleotide sequence ID" value="XM_040921147.1"/>
</dbReference>
<proteinExistence type="inferred from homology"/>
<evidence type="ECO:0000256" key="2">
    <source>
        <dbReference type="ARBA" id="ARBA00023002"/>
    </source>
</evidence>
<dbReference type="InterPro" id="IPR036291">
    <property type="entry name" value="NAD(P)-bd_dom_sf"/>
</dbReference>
<reference evidence="3" key="1">
    <citation type="journal article" date="2020" name="Phytopathology">
        <title>Genome sequence of the chestnut blight fungus Cryphonectria parasitica EP155: A fundamental resource for an archetypical invasive plant pathogen.</title>
        <authorList>
            <person name="Crouch J.A."/>
            <person name="Dawe A."/>
            <person name="Aerts A."/>
            <person name="Barry K."/>
            <person name="Churchill A.C.L."/>
            <person name="Grimwood J."/>
            <person name="Hillman B."/>
            <person name="Milgroom M.G."/>
            <person name="Pangilinan J."/>
            <person name="Smith M."/>
            <person name="Salamov A."/>
            <person name="Schmutz J."/>
            <person name="Yadav J."/>
            <person name="Grigoriev I.V."/>
            <person name="Nuss D."/>
        </authorList>
    </citation>
    <scope>NUCLEOTIDE SEQUENCE</scope>
    <source>
        <strain evidence="3">EP155</strain>
    </source>
</reference>
<dbReference type="Proteomes" id="UP000803844">
    <property type="component" value="Unassembled WGS sequence"/>
</dbReference>
<dbReference type="AlphaFoldDB" id="A0A9P5CUQ9"/>
<dbReference type="GO" id="GO:0016491">
    <property type="term" value="F:oxidoreductase activity"/>
    <property type="evidence" value="ECO:0007669"/>
    <property type="project" value="UniProtKB-KW"/>
</dbReference>
<dbReference type="EMBL" id="MU032344">
    <property type="protein sequence ID" value="KAF3770852.1"/>
    <property type="molecule type" value="Genomic_DNA"/>
</dbReference>
<comment type="caution">
    <text evidence="3">The sequence shown here is derived from an EMBL/GenBank/DDBJ whole genome shotgun (WGS) entry which is preliminary data.</text>
</comment>
<comment type="similarity">
    <text evidence="1">Belongs to the short-chain dehydrogenases/reductases (SDR) family.</text>
</comment>